<name>A0A9W4U9L0_9PLEO</name>
<reference evidence="2" key="1">
    <citation type="submission" date="2023-01" db="EMBL/GenBank/DDBJ databases">
        <authorList>
            <person name="Van Ghelder C."/>
            <person name="Rancurel C."/>
        </authorList>
    </citation>
    <scope>NUCLEOTIDE SEQUENCE</scope>
    <source>
        <strain evidence="2">CNCM I-4278</strain>
    </source>
</reference>
<evidence type="ECO:0000313" key="3">
    <source>
        <dbReference type="Proteomes" id="UP001152607"/>
    </source>
</evidence>
<accession>A0A9W4U9L0</accession>
<dbReference type="EMBL" id="CAOQHR010000002">
    <property type="protein sequence ID" value="CAI6311020.1"/>
    <property type="molecule type" value="Genomic_DNA"/>
</dbReference>
<dbReference type="PANTHER" id="PTHR12652:SF25">
    <property type="entry name" value="MICROBODY (PEROXISOME) PROLIFERATION PROTEIN PEROXIN 11C (EUROFUNG)"/>
    <property type="match status" value="1"/>
</dbReference>
<evidence type="ECO:0000313" key="2">
    <source>
        <dbReference type="EMBL" id="CAI6311020.1"/>
    </source>
</evidence>
<evidence type="ECO:0000256" key="1">
    <source>
        <dbReference type="SAM" id="MobiDB-lite"/>
    </source>
</evidence>
<sequence>MAENKEPPTTTTVPSEPTISSSPSASSSTPPSAPSQPNQKNVLLKLRALILHYLTVSLRKTDRTILRLSSLLSNPTTTDNLLCTTSYTLSLLHALLSRLLARRLSTIATSIAEKASPVLLPGETIVATLPAPPLTQLLAQTTASVKALAGAISDYRIFVRLWGMLGIYTWARGTWNEPLPQNAGRKETLLRGVTWGAIASCVGFQLLENGAYLASKGVLTGEGWAGEQGRKREGAWWIWSSRFWAAFVLLELTRLGVVKYYERAETRSSVDLEGEKSVLEDGEKEAKLLKEEKRKSAVLWWRDLASNLAYMPMTLHWSVEEERGILSDWGVGALGAVAGGANLLHAWRNTA</sequence>
<keyword evidence="3" id="KW-1185">Reference proteome</keyword>
<dbReference type="Proteomes" id="UP001152607">
    <property type="component" value="Unassembled WGS sequence"/>
</dbReference>
<dbReference type="PANTHER" id="PTHR12652">
    <property type="entry name" value="PEROXISOMAL BIOGENESIS FACTOR 11"/>
    <property type="match status" value="1"/>
</dbReference>
<protein>
    <recommendedName>
        <fullName evidence="4">Peroxin 11C</fullName>
    </recommendedName>
</protein>
<dbReference type="AlphaFoldDB" id="A0A9W4U9L0"/>
<gene>
    <name evidence="2" type="ORF">PDIGIT_LOCUS3216</name>
</gene>
<feature type="compositionally biased region" description="Low complexity" evidence="1">
    <location>
        <begin position="7"/>
        <end position="30"/>
    </location>
</feature>
<evidence type="ECO:0008006" key="4">
    <source>
        <dbReference type="Google" id="ProtNLM"/>
    </source>
</evidence>
<dbReference type="OrthoDB" id="10005898at2759"/>
<comment type="caution">
    <text evidence="2">The sequence shown here is derived from an EMBL/GenBank/DDBJ whole genome shotgun (WGS) entry which is preliminary data.</text>
</comment>
<organism evidence="2 3">
    <name type="scientific">Periconia digitata</name>
    <dbReference type="NCBI Taxonomy" id="1303443"/>
    <lineage>
        <taxon>Eukaryota</taxon>
        <taxon>Fungi</taxon>
        <taxon>Dikarya</taxon>
        <taxon>Ascomycota</taxon>
        <taxon>Pezizomycotina</taxon>
        <taxon>Dothideomycetes</taxon>
        <taxon>Pleosporomycetidae</taxon>
        <taxon>Pleosporales</taxon>
        <taxon>Massarineae</taxon>
        <taxon>Periconiaceae</taxon>
        <taxon>Periconia</taxon>
    </lineage>
</organism>
<feature type="region of interest" description="Disordered" evidence="1">
    <location>
        <begin position="1"/>
        <end position="38"/>
    </location>
</feature>
<proteinExistence type="predicted"/>